<dbReference type="InterPro" id="IPR014786">
    <property type="entry name" value="ANAPC2_C"/>
</dbReference>
<dbReference type="OrthoDB" id="5581181at2759"/>
<dbReference type="PANTHER" id="PTHR45957:SF1">
    <property type="entry name" value="ANAPHASE-PROMOTING COMPLEX SUBUNIT 2"/>
    <property type="match status" value="1"/>
</dbReference>
<keyword evidence="2" id="KW-0132">Cell division</keyword>
<evidence type="ECO:0000313" key="9">
    <source>
        <dbReference type="EMBL" id="ACO70556.1"/>
    </source>
</evidence>
<dbReference type="GO" id="GO:0031625">
    <property type="term" value="F:ubiquitin protein ligase binding"/>
    <property type="evidence" value="ECO:0007669"/>
    <property type="project" value="InterPro"/>
</dbReference>
<feature type="region of interest" description="Disordered" evidence="7">
    <location>
        <begin position="181"/>
        <end position="216"/>
    </location>
</feature>
<feature type="region of interest" description="Disordered" evidence="7">
    <location>
        <begin position="444"/>
        <end position="540"/>
    </location>
</feature>
<dbReference type="InterPro" id="IPR036390">
    <property type="entry name" value="WH_DNA-bd_sf"/>
</dbReference>
<dbReference type="GeneID" id="8247946"/>
<keyword evidence="3" id="KW-0498">Mitosis</keyword>
<dbReference type="InterPro" id="IPR059120">
    <property type="entry name" value="Cullin-like_AB"/>
</dbReference>
<proteinExistence type="inferred from homology"/>
<evidence type="ECO:0000256" key="3">
    <source>
        <dbReference type="ARBA" id="ARBA00022776"/>
    </source>
</evidence>
<keyword evidence="10" id="KW-1185">Reference proteome</keyword>
<dbReference type="STRING" id="296587.C1FJA1"/>
<feature type="domain" description="Cullin family profile" evidence="8">
    <location>
        <begin position="548"/>
        <end position="753"/>
    </location>
</feature>
<name>C1FJA1_MICCC</name>
<dbReference type="Gene3D" id="3.30.230.130">
    <property type="entry name" value="Cullin, Chain C, Domain 2"/>
    <property type="match status" value="1"/>
</dbReference>
<dbReference type="PROSITE" id="PS50069">
    <property type="entry name" value="CULLIN_2"/>
    <property type="match status" value="1"/>
</dbReference>
<dbReference type="Pfam" id="PF25773">
    <property type="entry name" value="TPR_ANAPC2"/>
    <property type="match status" value="1"/>
</dbReference>
<evidence type="ECO:0000256" key="2">
    <source>
        <dbReference type="ARBA" id="ARBA00022618"/>
    </source>
</evidence>
<dbReference type="Pfam" id="PF08672">
    <property type="entry name" value="ANAPC2"/>
    <property type="match status" value="1"/>
</dbReference>
<dbReference type="FunCoup" id="C1FJA1">
    <property type="interactions" value="1672"/>
</dbReference>
<feature type="compositionally biased region" description="Acidic residues" evidence="7">
    <location>
        <begin position="186"/>
        <end position="205"/>
    </location>
</feature>
<dbReference type="RefSeq" id="XP_002509298.1">
    <property type="nucleotide sequence ID" value="XM_002509252.1"/>
</dbReference>
<dbReference type="InterPro" id="IPR044554">
    <property type="entry name" value="ANAPC2"/>
</dbReference>
<dbReference type="Gene3D" id="1.20.1310.10">
    <property type="entry name" value="Cullin Repeats"/>
    <property type="match status" value="1"/>
</dbReference>
<feature type="compositionally biased region" description="Acidic residues" evidence="7">
    <location>
        <begin position="464"/>
        <end position="478"/>
    </location>
</feature>
<reference evidence="9 10" key="1">
    <citation type="journal article" date="2009" name="Science">
        <title>Green evolution and dynamic adaptations revealed by genomes of the marine picoeukaryotes Micromonas.</title>
        <authorList>
            <person name="Worden A.Z."/>
            <person name="Lee J.H."/>
            <person name="Mock T."/>
            <person name="Rouze P."/>
            <person name="Simmons M.P."/>
            <person name="Aerts A.L."/>
            <person name="Allen A.E."/>
            <person name="Cuvelier M.L."/>
            <person name="Derelle E."/>
            <person name="Everett M.V."/>
            <person name="Foulon E."/>
            <person name="Grimwood J."/>
            <person name="Gundlach H."/>
            <person name="Henrissat B."/>
            <person name="Napoli C."/>
            <person name="McDonald S.M."/>
            <person name="Parker M.S."/>
            <person name="Rombauts S."/>
            <person name="Salamov A."/>
            <person name="Von Dassow P."/>
            <person name="Badger J.H."/>
            <person name="Coutinho P.M."/>
            <person name="Demir E."/>
            <person name="Dubchak I."/>
            <person name="Gentemann C."/>
            <person name="Eikrem W."/>
            <person name="Gready J.E."/>
            <person name="John U."/>
            <person name="Lanier W."/>
            <person name="Lindquist E.A."/>
            <person name="Lucas S."/>
            <person name="Mayer K.F."/>
            <person name="Moreau H."/>
            <person name="Not F."/>
            <person name="Otillar R."/>
            <person name="Panaud O."/>
            <person name="Pangilinan J."/>
            <person name="Paulsen I."/>
            <person name="Piegu B."/>
            <person name="Poliakov A."/>
            <person name="Robbens S."/>
            <person name="Schmutz J."/>
            <person name="Toulza E."/>
            <person name="Wyss T."/>
            <person name="Zelensky A."/>
            <person name="Zhou K."/>
            <person name="Armbrust E.V."/>
            <person name="Bhattacharya D."/>
            <person name="Goodenough U.W."/>
            <person name="Van de Peer Y."/>
            <person name="Grigoriev I.V."/>
        </authorList>
    </citation>
    <scope>NUCLEOTIDE SEQUENCE [LARGE SCALE GENOMIC DNA]</scope>
    <source>
        <strain evidence="10">RCC299 / NOUM17</strain>
    </source>
</reference>
<dbReference type="GO" id="GO:0005680">
    <property type="term" value="C:anaphase-promoting complex"/>
    <property type="evidence" value="ECO:0007669"/>
    <property type="project" value="TreeGrafter"/>
</dbReference>
<feature type="compositionally biased region" description="Gly residues" evidence="7">
    <location>
        <begin position="481"/>
        <end position="505"/>
    </location>
</feature>
<dbReference type="OMA" id="FFAYETL"/>
<sequence>MAADAVASWKAYVAAADADRGGYGDECALLVRRGLGDVVVAHFLESAEREFAAVHLPRLKALLENHGAANISRTLSTAAEKVGNAGDDENEWSWVDEAVPRGVAELAAAVDERRRRAARLAAAMHPSNKNDADDATQTLDRRLCAAVGAATATVGPREMTGVCAAYYARALKEFSRRARRARGLGDDDDSEEDDDDRIVIDDDAMEPTRRRPMPAWHPSCEDVMGVAWSRALASVAGGLRAVGGGEGGASDVAEAALHRALETAARVKVRDVAAGDFDKKALPSLLRWLDATPLQFARCALGLDEAGTAEWRGRLEYAIYERLGSLRIDEFFNVIVEFPDSLPAVDDLRRCLRRTTLHDRLTSSLRGALQRRLLIPGAPTSDIIEQYRLTIRALRALDPSGVVLSVVSAPLKEYLRERKDTIRCVVTMLMGARDGADELLGADEDDAMDVGDGDGSRLIAAPPEEWEGDPEFEADEDGRDGGAGRPDGGGGGDGGADGGADGGTDGNAPRRRAATGRGWDAWEPEPVESEAASSRGRRRPVEDELGHLINIYGSKELFINEYRNMLAERLLSKVGYDVTREMHTLELLKIRFGEASLHKCEVMLKDVLDSKRINGNVKAPPAPGTPAARDTASTNILQNSPLDATIVSALFWPPFANEAPDFKLPAEMKNMIDAYSKRYHHLKAPRQLMWRPTLGTVEVEVMRGELELQLSVSTMEAAVLSHFQRKDRWGQDELAAEMGINRATLRRKAVVWINQGLLVEEKNEGPDGSSYRLTTGDDGRVAFGAAAADDEGGGGGAVASAEDQAAAGMKVYEQYVIGMLTNFPSLPPDRIHNMLKMFVQDPPYDRSLDQLEAFLGQLVAEDKLALEGNQYSKR</sequence>
<dbReference type="Gene3D" id="1.10.10.10">
    <property type="entry name" value="Winged helix-like DNA-binding domain superfamily/Winged helix DNA-binding domain"/>
    <property type="match status" value="1"/>
</dbReference>
<dbReference type="PANTHER" id="PTHR45957">
    <property type="entry name" value="ANAPHASE-PROMOTING COMPLEX SUBUNIT 2"/>
    <property type="match status" value="1"/>
</dbReference>
<evidence type="ECO:0000313" key="10">
    <source>
        <dbReference type="Proteomes" id="UP000002009"/>
    </source>
</evidence>
<evidence type="ECO:0000256" key="6">
    <source>
        <dbReference type="PROSITE-ProRule" id="PRU00330"/>
    </source>
</evidence>
<keyword evidence="4" id="KW-0833">Ubl conjugation pathway</keyword>
<evidence type="ECO:0000256" key="4">
    <source>
        <dbReference type="ARBA" id="ARBA00022786"/>
    </source>
</evidence>
<dbReference type="GO" id="GO:0070979">
    <property type="term" value="P:protein K11-linked ubiquitination"/>
    <property type="evidence" value="ECO:0007669"/>
    <property type="project" value="TreeGrafter"/>
</dbReference>
<evidence type="ECO:0000256" key="1">
    <source>
        <dbReference type="ARBA" id="ARBA00016068"/>
    </source>
</evidence>
<dbReference type="Pfam" id="PF26557">
    <property type="entry name" value="Cullin_AB"/>
    <property type="match status" value="1"/>
</dbReference>
<dbReference type="eggNOG" id="KOG2165">
    <property type="taxonomic scope" value="Eukaryota"/>
</dbReference>
<dbReference type="KEGG" id="mis:MICPUN_96683"/>
<dbReference type="GO" id="GO:0006511">
    <property type="term" value="P:ubiquitin-dependent protein catabolic process"/>
    <property type="evidence" value="ECO:0007669"/>
    <property type="project" value="InterPro"/>
</dbReference>
<dbReference type="AlphaFoldDB" id="C1FJA1"/>
<dbReference type="GO" id="GO:0007091">
    <property type="term" value="P:metaphase/anaphase transition of mitotic cell cycle"/>
    <property type="evidence" value="ECO:0007669"/>
    <property type="project" value="TreeGrafter"/>
</dbReference>
<organism evidence="9 10">
    <name type="scientific">Micromonas commoda (strain RCC299 / NOUM17 / CCMP2709)</name>
    <name type="common">Picoplanktonic green alga</name>
    <dbReference type="NCBI Taxonomy" id="296587"/>
    <lineage>
        <taxon>Eukaryota</taxon>
        <taxon>Viridiplantae</taxon>
        <taxon>Chlorophyta</taxon>
        <taxon>Mamiellophyceae</taxon>
        <taxon>Mamiellales</taxon>
        <taxon>Mamiellaceae</taxon>
        <taxon>Micromonas</taxon>
    </lineage>
</organism>
<dbReference type="SUPFAM" id="SSF46785">
    <property type="entry name" value="Winged helix' DNA-binding domain"/>
    <property type="match status" value="1"/>
</dbReference>
<dbReference type="InParanoid" id="C1FJA1"/>
<dbReference type="SUPFAM" id="SSF75632">
    <property type="entry name" value="Cullin homology domain"/>
    <property type="match status" value="1"/>
</dbReference>
<evidence type="ECO:0000256" key="5">
    <source>
        <dbReference type="ARBA" id="ARBA00023306"/>
    </source>
</evidence>
<dbReference type="InterPro" id="IPR036388">
    <property type="entry name" value="WH-like_DNA-bd_sf"/>
</dbReference>
<dbReference type="InterPro" id="IPR036317">
    <property type="entry name" value="Cullin_homology_sf"/>
</dbReference>
<dbReference type="SMART" id="SM01013">
    <property type="entry name" value="APC2"/>
    <property type="match status" value="1"/>
</dbReference>
<dbReference type="SMART" id="SM00182">
    <property type="entry name" value="CULLIN"/>
    <property type="match status" value="1"/>
</dbReference>
<comment type="similarity">
    <text evidence="6">Belongs to the cullin family.</text>
</comment>
<evidence type="ECO:0000256" key="7">
    <source>
        <dbReference type="SAM" id="MobiDB-lite"/>
    </source>
</evidence>
<keyword evidence="5" id="KW-0131">Cell cycle</keyword>
<dbReference type="EMBL" id="CP001577">
    <property type="protein sequence ID" value="ACO70556.1"/>
    <property type="molecule type" value="Genomic_DNA"/>
</dbReference>
<dbReference type="InterPro" id="IPR016158">
    <property type="entry name" value="Cullin_homology"/>
</dbReference>
<gene>
    <name evidence="9" type="primary">APC2</name>
    <name evidence="9" type="ORF">MICPUN_96683</name>
</gene>
<dbReference type="InterPro" id="IPR057975">
    <property type="entry name" value="TPR_ANAPC2"/>
</dbReference>
<evidence type="ECO:0000259" key="8">
    <source>
        <dbReference type="PROSITE" id="PS50069"/>
    </source>
</evidence>
<dbReference type="Proteomes" id="UP000002009">
    <property type="component" value="Chromosome 12"/>
</dbReference>
<dbReference type="GO" id="GO:0051301">
    <property type="term" value="P:cell division"/>
    <property type="evidence" value="ECO:0007669"/>
    <property type="project" value="UniProtKB-KW"/>
</dbReference>
<accession>C1FJA1</accession>
<protein>
    <recommendedName>
        <fullName evidence="1">Anaphase-promoting complex subunit 2</fullName>
    </recommendedName>
</protein>